<feature type="transmembrane region" description="Helical" evidence="1">
    <location>
        <begin position="338"/>
        <end position="357"/>
    </location>
</feature>
<feature type="transmembrane region" description="Helical" evidence="1">
    <location>
        <begin position="313"/>
        <end position="331"/>
    </location>
</feature>
<evidence type="ECO:0008006" key="4">
    <source>
        <dbReference type="Google" id="ProtNLM"/>
    </source>
</evidence>
<name>A0A2S7CRQ3_9XANT</name>
<comment type="caution">
    <text evidence="2">The sequence shown here is derived from an EMBL/GenBank/DDBJ whole genome shotgun (WGS) entry which is preliminary data.</text>
</comment>
<keyword evidence="1" id="KW-0812">Transmembrane</keyword>
<sequence>MVGGRERADSVTDIEIITIARGGNARSTMIRKRPSTTALLSVAVFAAIVAAALFAKASFFFHDDVLPFTDYASNDILVTWAKDWLLWHGNYSRVGFYHPGPFFFQLMALSEIAFHDTLPIFHTPFAAQVFATLCICACAIALVSALLHKLTGHVSTALVGTAAYAIVLLLAKAYSLSAPWPPFLYVTASTVLSVGLCGLLLRGWRWLPWLILGAGAMVHGHASFVGLVPVICVVTVLGAALAMRLRWLPRPSVTIPPTSTVVVSLALIVLFLLPVSLQTFNYWPGEFPKYFAFAGHRAPNPAFAVVRYVFDFMPLWGIVLPLVALGAWLMRGTENARAVLVGLLVLAAGLVAALLYGRKGVDDLQYRYLEYWFVPFYAILVAITAACMIEWSQRAHRAASAVIAVFAIGGVVYLGSQSEELLQNPASVSEAPYRNALQAITASAGGKVVELSIDREGGWDVGWSDTVSLLAYANRVGHGKAQMCIAPESWHLLFHTQYRCPEAGRRAQVLVSGKFYPERKQIVATTNARYYVGDGSHALVREPGSGRAGDESLRSDLKLSAMDVAIAMTLQGEPLLEKGTGTVSMRIRIDNRGGTSLAGRGQYPVNLAVVQLPNGRGGTDAMPRVEVQRIPLPGVAPGAAVEMPLTVPLSRFAKGAVVRLELVQEGVAWFTYDYGLPPLDIGPLQTCKDQPERLCEGAVLVR</sequence>
<keyword evidence="1" id="KW-1133">Transmembrane helix</keyword>
<dbReference type="Proteomes" id="UP000237872">
    <property type="component" value="Unassembled WGS sequence"/>
</dbReference>
<protein>
    <recommendedName>
        <fullName evidence="4">Glycosyltransferase RgtA/B/C/D-like domain-containing protein</fullName>
    </recommendedName>
</protein>
<feature type="transmembrane region" description="Helical" evidence="1">
    <location>
        <begin position="255"/>
        <end position="277"/>
    </location>
</feature>
<feature type="transmembrane region" description="Helical" evidence="1">
    <location>
        <begin position="369"/>
        <end position="391"/>
    </location>
</feature>
<feature type="transmembrane region" description="Helical" evidence="1">
    <location>
        <begin position="224"/>
        <end position="243"/>
    </location>
</feature>
<keyword evidence="1" id="KW-0472">Membrane</keyword>
<evidence type="ECO:0000313" key="2">
    <source>
        <dbReference type="EMBL" id="PPU64232.1"/>
    </source>
</evidence>
<feature type="transmembrane region" description="Helical" evidence="1">
    <location>
        <begin position="38"/>
        <end position="61"/>
    </location>
</feature>
<gene>
    <name evidence="2" type="ORF">XcodCFBP4690_10100</name>
</gene>
<evidence type="ECO:0000256" key="1">
    <source>
        <dbReference type="SAM" id="Phobius"/>
    </source>
</evidence>
<organism evidence="2 3">
    <name type="scientific">Xanthomonas codiaei</name>
    <dbReference type="NCBI Taxonomy" id="56463"/>
    <lineage>
        <taxon>Bacteria</taxon>
        <taxon>Pseudomonadati</taxon>
        <taxon>Pseudomonadota</taxon>
        <taxon>Gammaproteobacteria</taxon>
        <taxon>Lysobacterales</taxon>
        <taxon>Lysobacteraceae</taxon>
        <taxon>Xanthomonas</taxon>
    </lineage>
</organism>
<accession>A0A2S7CRQ3</accession>
<reference evidence="2 3" key="1">
    <citation type="submission" date="2016-08" db="EMBL/GenBank/DDBJ databases">
        <authorList>
            <person name="Seilhamer J.J."/>
        </authorList>
    </citation>
    <scope>NUCLEOTIDE SEQUENCE [LARGE SCALE GENOMIC DNA]</scope>
    <source>
        <strain evidence="2 3">CFBP4690</strain>
    </source>
</reference>
<proteinExistence type="predicted"/>
<dbReference type="AlphaFoldDB" id="A0A2S7CRQ3"/>
<feature type="transmembrane region" description="Helical" evidence="1">
    <location>
        <begin position="153"/>
        <end position="171"/>
    </location>
</feature>
<feature type="transmembrane region" description="Helical" evidence="1">
    <location>
        <begin position="126"/>
        <end position="147"/>
    </location>
</feature>
<feature type="transmembrane region" description="Helical" evidence="1">
    <location>
        <begin position="398"/>
        <end position="416"/>
    </location>
</feature>
<dbReference type="EMBL" id="MDEC01000011">
    <property type="protein sequence ID" value="PPU64232.1"/>
    <property type="molecule type" value="Genomic_DNA"/>
</dbReference>
<evidence type="ECO:0000313" key="3">
    <source>
        <dbReference type="Proteomes" id="UP000237872"/>
    </source>
</evidence>